<protein>
    <submittedName>
        <fullName evidence="2">Glycosyltransferase</fullName>
    </submittedName>
</protein>
<dbReference type="RefSeq" id="WP_380293223.1">
    <property type="nucleotide sequence ID" value="NZ_JBHULY010000034.1"/>
</dbReference>
<dbReference type="Pfam" id="PF13712">
    <property type="entry name" value="Glyco_tranf_2_5"/>
    <property type="match status" value="1"/>
</dbReference>
<organism evidence="2 3">
    <name type="scientific">Hyunsoonleella rubra</name>
    <dbReference type="NCBI Taxonomy" id="1737062"/>
    <lineage>
        <taxon>Bacteria</taxon>
        <taxon>Pseudomonadati</taxon>
        <taxon>Bacteroidota</taxon>
        <taxon>Flavobacteriia</taxon>
        <taxon>Flavobacteriales</taxon>
        <taxon>Flavobacteriaceae</taxon>
    </lineage>
</organism>
<comment type="caution">
    <text evidence="2">The sequence shown here is derived from an EMBL/GenBank/DDBJ whole genome shotgun (WGS) entry which is preliminary data.</text>
</comment>
<keyword evidence="3" id="KW-1185">Reference proteome</keyword>
<evidence type="ECO:0000313" key="3">
    <source>
        <dbReference type="Proteomes" id="UP001597476"/>
    </source>
</evidence>
<evidence type="ECO:0000313" key="2">
    <source>
        <dbReference type="EMBL" id="MFD2727404.1"/>
    </source>
</evidence>
<evidence type="ECO:0000259" key="1">
    <source>
        <dbReference type="Pfam" id="PF13712"/>
    </source>
</evidence>
<dbReference type="Proteomes" id="UP001597476">
    <property type="component" value="Unassembled WGS sequence"/>
</dbReference>
<dbReference type="InterPro" id="IPR029044">
    <property type="entry name" value="Nucleotide-diphossugar_trans"/>
</dbReference>
<sequence length="284" mass="32374">MNGISVITCSRSAKAPSSFLNNITETIGIEHEVIAIDNSENNYSIFEAYNLGVAQSNYDILCFVHDDIKVHTNNWGKILRGLFSSDPSIGLIGVTGTRVKTKMPSTWWSCPEDEKVLHIMQHLEKGKVENWHTGFEKHSLVDVAVIDGVFMVAKKDDSIKFEESFKGFHNYDLHLSFETIKKGKKVVATNKILIEHFSFGTLNKSWYASTIQIHKMYGDILPLKVNSNMEEKAIMRLETENGIWMAYKLLELNLKKEALAIWSKIFLLKPISKFHLKFLKAFLS</sequence>
<name>A0ABW5TEU1_9FLAO</name>
<reference evidence="3" key="1">
    <citation type="journal article" date="2019" name="Int. J. Syst. Evol. Microbiol.">
        <title>The Global Catalogue of Microorganisms (GCM) 10K type strain sequencing project: providing services to taxonomists for standard genome sequencing and annotation.</title>
        <authorList>
            <consortium name="The Broad Institute Genomics Platform"/>
            <consortium name="The Broad Institute Genome Sequencing Center for Infectious Disease"/>
            <person name="Wu L."/>
            <person name="Ma J."/>
        </authorList>
    </citation>
    <scope>NUCLEOTIDE SEQUENCE [LARGE SCALE GENOMIC DNA]</scope>
    <source>
        <strain evidence="3">KCTC 42398</strain>
    </source>
</reference>
<dbReference type="Gene3D" id="3.90.550.10">
    <property type="entry name" value="Spore Coat Polysaccharide Biosynthesis Protein SpsA, Chain A"/>
    <property type="match status" value="1"/>
</dbReference>
<dbReference type="InterPro" id="IPR059123">
    <property type="entry name" value="StrF_dom"/>
</dbReference>
<dbReference type="SUPFAM" id="SSF53448">
    <property type="entry name" value="Nucleotide-diphospho-sugar transferases"/>
    <property type="match status" value="1"/>
</dbReference>
<dbReference type="EMBL" id="JBHULY010000034">
    <property type="protein sequence ID" value="MFD2727404.1"/>
    <property type="molecule type" value="Genomic_DNA"/>
</dbReference>
<accession>A0ABW5TEU1</accession>
<gene>
    <name evidence="2" type="ORF">ACFSR8_14365</name>
</gene>
<feature type="domain" description="Streptomycin biosynthesis protein StrF" evidence="1">
    <location>
        <begin position="17"/>
        <end position="189"/>
    </location>
</feature>
<proteinExistence type="predicted"/>